<evidence type="ECO:0000313" key="4">
    <source>
        <dbReference type="Proteomes" id="UP000789595"/>
    </source>
</evidence>
<keyword evidence="4" id="KW-1185">Reference proteome</keyword>
<dbReference type="EMBL" id="CAKKNE010000003">
    <property type="protein sequence ID" value="CAH0372706.1"/>
    <property type="molecule type" value="Genomic_DNA"/>
</dbReference>
<reference evidence="3" key="1">
    <citation type="submission" date="2021-11" db="EMBL/GenBank/DDBJ databases">
        <authorList>
            <consortium name="Genoscope - CEA"/>
            <person name="William W."/>
        </authorList>
    </citation>
    <scope>NUCLEOTIDE SEQUENCE</scope>
</reference>
<feature type="chain" id="PRO_5035199943" evidence="2">
    <location>
        <begin position="27"/>
        <end position="520"/>
    </location>
</feature>
<comment type="caution">
    <text evidence="3">The sequence shown here is derived from an EMBL/GenBank/DDBJ whole genome shotgun (WGS) entry which is preliminary data.</text>
</comment>
<name>A0A8J2SQX7_9STRA</name>
<dbReference type="OrthoDB" id="202508at2759"/>
<protein>
    <submittedName>
        <fullName evidence="3">Uncharacterized protein</fullName>
    </submittedName>
</protein>
<dbReference type="AlphaFoldDB" id="A0A8J2SQX7"/>
<evidence type="ECO:0000256" key="2">
    <source>
        <dbReference type="SAM" id="SignalP"/>
    </source>
</evidence>
<sequence>MRRRRRALTTTAFLPLLAAPLAREEALPPSRHQHLCVPWTASLREALTRSNAFLPDPAAFVSHPPVDAAAERLRRQLRRLGESCRAPFLPIGGTNAFGSLVNALVLPLKFAVASNRTMLTPPLGAYANGSCATLACFYRPLAPACERANGYPAPVPGPRPRSSVVDALAVKQERRRRAKRCQGAAAAPRCDDYEAIARRAASPMHPLLQLLTDNRAAVMAELSDYEKLRIANILRNEAEMKRLGLDVSKLTNAALGRQAPTATTRRRAVRPKGAPPTRRSLRAMGKPAPAYSDAAVERDAREAEAADLASGGRGRKRARPAAAAGPRPPPATATSIRNLDADVDGLRRRFLGRVVPPLGGQVKRAVMEAASPGVSPTFSRMSGIQEWRNAIMLFVNVYGDGYKNSFVGGGVEITWFAQPRQWEGTPVVQRLVNCDGGEVAADGGGEAVHFDETPVLLFCREEGQGYVYCGELAYLGHDPARIPIRFVWQLTDYEQLKDAPPFQSLVANCRNLLASPRPLG</sequence>
<feature type="compositionally biased region" description="Basic and acidic residues" evidence="1">
    <location>
        <begin position="295"/>
        <end position="304"/>
    </location>
</feature>
<evidence type="ECO:0000313" key="3">
    <source>
        <dbReference type="EMBL" id="CAH0372706.1"/>
    </source>
</evidence>
<gene>
    <name evidence="3" type="ORF">PECAL_3P27210</name>
</gene>
<feature type="region of interest" description="Disordered" evidence="1">
    <location>
        <begin position="256"/>
        <end position="335"/>
    </location>
</feature>
<accession>A0A8J2SQX7</accession>
<dbReference type="Proteomes" id="UP000789595">
    <property type="component" value="Unassembled WGS sequence"/>
</dbReference>
<evidence type="ECO:0000256" key="1">
    <source>
        <dbReference type="SAM" id="MobiDB-lite"/>
    </source>
</evidence>
<feature type="signal peptide" evidence="2">
    <location>
        <begin position="1"/>
        <end position="26"/>
    </location>
</feature>
<keyword evidence="2" id="KW-0732">Signal</keyword>
<proteinExistence type="predicted"/>
<organism evidence="3 4">
    <name type="scientific">Pelagomonas calceolata</name>
    <dbReference type="NCBI Taxonomy" id="35677"/>
    <lineage>
        <taxon>Eukaryota</taxon>
        <taxon>Sar</taxon>
        <taxon>Stramenopiles</taxon>
        <taxon>Ochrophyta</taxon>
        <taxon>Pelagophyceae</taxon>
        <taxon>Pelagomonadales</taxon>
        <taxon>Pelagomonadaceae</taxon>
        <taxon>Pelagomonas</taxon>
    </lineage>
</organism>